<dbReference type="OrthoDB" id="5571475at2759"/>
<evidence type="ECO:0000256" key="2">
    <source>
        <dbReference type="ARBA" id="ARBA00022448"/>
    </source>
</evidence>
<feature type="transmembrane region" description="Helical" evidence="8">
    <location>
        <begin position="411"/>
        <end position="432"/>
    </location>
</feature>
<gene>
    <name evidence="10" type="ORF">LUZ63_021504</name>
</gene>
<dbReference type="CDD" id="cd06261">
    <property type="entry name" value="TM_PBP2"/>
    <property type="match status" value="2"/>
</dbReference>
<name>A0A9P9Z7Z1_9POAL</name>
<evidence type="ECO:0000256" key="6">
    <source>
        <dbReference type="ARBA" id="ARBA00023136"/>
    </source>
</evidence>
<evidence type="ECO:0000313" key="11">
    <source>
        <dbReference type="Proteomes" id="UP001151287"/>
    </source>
</evidence>
<evidence type="ECO:0000256" key="4">
    <source>
        <dbReference type="ARBA" id="ARBA00022692"/>
    </source>
</evidence>
<proteinExistence type="predicted"/>
<keyword evidence="4 8" id="KW-0812">Transmembrane</keyword>
<evidence type="ECO:0000256" key="7">
    <source>
        <dbReference type="SAM" id="MobiDB-lite"/>
    </source>
</evidence>
<dbReference type="Gene3D" id="1.10.3720.10">
    <property type="entry name" value="MetI-like"/>
    <property type="match status" value="2"/>
</dbReference>
<evidence type="ECO:0000256" key="8">
    <source>
        <dbReference type="SAM" id="Phobius"/>
    </source>
</evidence>
<keyword evidence="11" id="KW-1185">Reference proteome</keyword>
<dbReference type="PANTHER" id="PTHR43744:SF12">
    <property type="entry name" value="ABC TRANSPORTER PERMEASE PROTEIN MG189-RELATED"/>
    <property type="match status" value="1"/>
</dbReference>
<feature type="transmembrane region" description="Helical" evidence="8">
    <location>
        <begin position="512"/>
        <end position="535"/>
    </location>
</feature>
<comment type="subcellular location">
    <subcellularLocation>
        <location evidence="1">Cell membrane</location>
        <topology evidence="1">Multi-pass membrane protein</topology>
    </subcellularLocation>
</comment>
<dbReference type="InterPro" id="IPR035906">
    <property type="entry name" value="MetI-like_sf"/>
</dbReference>
<feature type="compositionally biased region" description="Basic residues" evidence="7">
    <location>
        <begin position="255"/>
        <end position="264"/>
    </location>
</feature>
<dbReference type="AlphaFoldDB" id="A0A9P9Z7Z1"/>
<feature type="region of interest" description="Disordered" evidence="7">
    <location>
        <begin position="209"/>
        <end position="272"/>
    </location>
</feature>
<dbReference type="GO" id="GO:0055085">
    <property type="term" value="P:transmembrane transport"/>
    <property type="evidence" value="ECO:0007669"/>
    <property type="project" value="InterPro"/>
</dbReference>
<feature type="transmembrane region" description="Helical" evidence="8">
    <location>
        <begin position="280"/>
        <end position="301"/>
    </location>
</feature>
<dbReference type="InterPro" id="IPR000515">
    <property type="entry name" value="MetI-like"/>
</dbReference>
<feature type="domain" description="ABC transmembrane type-1" evidence="9">
    <location>
        <begin position="342"/>
        <end position="535"/>
    </location>
</feature>
<evidence type="ECO:0000259" key="9">
    <source>
        <dbReference type="PROSITE" id="PS50928"/>
    </source>
</evidence>
<dbReference type="PROSITE" id="PS50928">
    <property type="entry name" value="ABC_TM1"/>
    <property type="match status" value="2"/>
</dbReference>
<dbReference type="Pfam" id="PF00528">
    <property type="entry name" value="BPD_transp_1"/>
    <property type="match status" value="2"/>
</dbReference>
<evidence type="ECO:0000313" key="10">
    <source>
        <dbReference type="EMBL" id="KAJ1683277.1"/>
    </source>
</evidence>
<evidence type="ECO:0000256" key="3">
    <source>
        <dbReference type="ARBA" id="ARBA00022475"/>
    </source>
</evidence>
<feature type="compositionally biased region" description="Low complexity" evidence="7">
    <location>
        <begin position="209"/>
        <end position="247"/>
    </location>
</feature>
<comment type="caution">
    <text evidence="10">The sequence shown here is derived from an EMBL/GenBank/DDBJ whole genome shotgun (WGS) entry which is preliminary data.</text>
</comment>
<dbReference type="PANTHER" id="PTHR43744">
    <property type="entry name" value="ABC TRANSPORTER PERMEASE PROTEIN MG189-RELATED-RELATED"/>
    <property type="match status" value="1"/>
</dbReference>
<keyword evidence="6 8" id="KW-0472">Membrane</keyword>
<protein>
    <recommendedName>
        <fullName evidence="9">ABC transmembrane type-1 domain-containing protein</fullName>
    </recommendedName>
</protein>
<feature type="transmembrane region" description="Helical" evidence="8">
    <location>
        <begin position="136"/>
        <end position="161"/>
    </location>
</feature>
<feature type="transmembrane region" description="Helical" evidence="8">
    <location>
        <begin position="377"/>
        <end position="399"/>
    </location>
</feature>
<feature type="transmembrane region" description="Helical" evidence="8">
    <location>
        <begin position="346"/>
        <end position="368"/>
    </location>
</feature>
<organism evidence="10 11">
    <name type="scientific">Rhynchospora breviuscula</name>
    <dbReference type="NCBI Taxonomy" id="2022672"/>
    <lineage>
        <taxon>Eukaryota</taxon>
        <taxon>Viridiplantae</taxon>
        <taxon>Streptophyta</taxon>
        <taxon>Embryophyta</taxon>
        <taxon>Tracheophyta</taxon>
        <taxon>Spermatophyta</taxon>
        <taxon>Magnoliopsida</taxon>
        <taxon>Liliopsida</taxon>
        <taxon>Poales</taxon>
        <taxon>Cyperaceae</taxon>
        <taxon>Cyperoideae</taxon>
        <taxon>Rhynchosporeae</taxon>
        <taxon>Rhynchospora</taxon>
    </lineage>
</organism>
<dbReference type="EMBL" id="JAMQYH010000305">
    <property type="protein sequence ID" value="KAJ1683277.1"/>
    <property type="molecule type" value="Genomic_DNA"/>
</dbReference>
<keyword evidence="3" id="KW-1003">Cell membrane</keyword>
<keyword evidence="2" id="KW-0813">Transport</keyword>
<keyword evidence="5 8" id="KW-1133">Transmembrane helix</keyword>
<feature type="transmembrane region" description="Helical" evidence="8">
    <location>
        <begin position="89"/>
        <end position="111"/>
    </location>
</feature>
<feature type="transmembrane region" description="Helical" evidence="8">
    <location>
        <begin position="453"/>
        <end position="478"/>
    </location>
</feature>
<evidence type="ECO:0000256" key="5">
    <source>
        <dbReference type="ARBA" id="ARBA00022989"/>
    </source>
</evidence>
<dbReference type="Proteomes" id="UP001151287">
    <property type="component" value="Unassembled WGS sequence"/>
</dbReference>
<evidence type="ECO:0000256" key="1">
    <source>
        <dbReference type="ARBA" id="ARBA00004651"/>
    </source>
</evidence>
<feature type="domain" description="ABC transmembrane type-1" evidence="9">
    <location>
        <begin position="51"/>
        <end position="296"/>
    </location>
</feature>
<reference evidence="10" key="1">
    <citation type="journal article" date="2022" name="Cell">
        <title>Repeat-based holocentromeres influence genome architecture and karyotype evolution.</title>
        <authorList>
            <person name="Hofstatter P.G."/>
            <person name="Thangavel G."/>
            <person name="Lux T."/>
            <person name="Neumann P."/>
            <person name="Vondrak T."/>
            <person name="Novak P."/>
            <person name="Zhang M."/>
            <person name="Costa L."/>
            <person name="Castellani M."/>
            <person name="Scott A."/>
            <person name="Toegelov H."/>
            <person name="Fuchs J."/>
            <person name="Mata-Sucre Y."/>
            <person name="Dias Y."/>
            <person name="Vanzela A.L.L."/>
            <person name="Huettel B."/>
            <person name="Almeida C.C.S."/>
            <person name="Simkova H."/>
            <person name="Souza G."/>
            <person name="Pedrosa-Harand A."/>
            <person name="Macas J."/>
            <person name="Mayer K.F.X."/>
            <person name="Houben A."/>
            <person name="Marques A."/>
        </authorList>
    </citation>
    <scope>NUCLEOTIDE SEQUENCE</scope>
    <source>
        <strain evidence="10">RhyBre1mFocal</strain>
    </source>
</reference>
<sequence>MFLIVPIGYAIYLSVMQLRSSGGAFGIRRQTFVGLDNYIAALSDPELVASLGRLGVFALISVPLTLGLALLFALLLDLPGVRLTRFSRLSIFLPYAVPGVIGALLWGFLYLPRTSPGSYVLQAVGLPAIDFLNGSWLYLSLSNIAVWAGVGFNMIVMYTALRSIPAELYEAAKIDGASEWQIAWRIKIPLLSPALVLTFLFSIIATSTATPSTSTTPREPQPRRWCSPWAPSSSRSGCSASCSAARSETTDDRPHRSHSLRHRGVAGESPRRRRLDRTRVVPTIVLLMGAIYTLVPIVWVVTASTKSRGELFSTFSFIPGTGFWQNLVDLSTYEGGVYWKWAGNSLLYAGGGAVLSTLVSAAAGYALARYRFRGRAVVFNVLLAGVMLPQITLAIPQYFLMAELGLANTAWAVLLPSIINPFGIYLATIYAQSSVPEETVEAARLDGASEFRIFLSIAMPVMVPGLITVFMLQFVGIWNNFLLPFIMLSDENLYPLTTGLYLLLNRGTGTPALYSLAIVGALLAIVPLLLLMVFLQRFWRLDLVSGSLKG</sequence>
<dbReference type="SUPFAM" id="SSF161098">
    <property type="entry name" value="MetI-like"/>
    <property type="match status" value="2"/>
</dbReference>
<accession>A0A9P9Z7Z1</accession>
<dbReference type="GO" id="GO:0005886">
    <property type="term" value="C:plasma membrane"/>
    <property type="evidence" value="ECO:0007669"/>
    <property type="project" value="UniProtKB-SubCell"/>
</dbReference>
<feature type="transmembrane region" description="Helical" evidence="8">
    <location>
        <begin position="54"/>
        <end position="77"/>
    </location>
</feature>